<feature type="binding site" evidence="10">
    <location>
        <position position="60"/>
    </location>
    <ligand>
        <name>Zn(2+)</name>
        <dbReference type="ChEBI" id="CHEBI:29105"/>
        <label>1</label>
    </ligand>
</feature>
<dbReference type="GO" id="GO:0016020">
    <property type="term" value="C:membrane"/>
    <property type="evidence" value="ECO:0007669"/>
    <property type="project" value="GOC"/>
</dbReference>
<keyword evidence="6" id="KW-0378">Hydrolase</keyword>
<dbReference type="InterPro" id="IPR004843">
    <property type="entry name" value="Calcineurin-like_PHP"/>
</dbReference>
<keyword evidence="7 10" id="KW-0862">Zinc</keyword>
<feature type="binding site" evidence="10">
    <location>
        <position position="58"/>
    </location>
    <ligand>
        <name>Zn(2+)</name>
        <dbReference type="ChEBI" id="CHEBI:29105"/>
        <label>1</label>
    </ligand>
</feature>
<comment type="subcellular location">
    <subcellularLocation>
        <location evidence="1">Secreted</location>
    </subcellularLocation>
</comment>
<dbReference type="PANTHER" id="PTHR10340:SF57">
    <property type="entry name" value="METALLOPHOS DOMAIN-CONTAINING PROTEIN"/>
    <property type="match status" value="1"/>
</dbReference>
<proteinExistence type="inferred from homology"/>
<dbReference type="FunCoup" id="A0A1S3J3Y1">
    <property type="interactions" value="2"/>
</dbReference>
<dbReference type="InParanoid" id="A0A1S3J3Y1"/>
<protein>
    <submittedName>
        <fullName evidence="14">Acid sphingomyelinase-like phosphodiesterase 3b isoform X1</fullName>
    </submittedName>
</protein>
<dbReference type="Pfam" id="PF00149">
    <property type="entry name" value="Metallophos"/>
    <property type="match status" value="1"/>
</dbReference>
<comment type="cofactor">
    <cofactor evidence="10">
        <name>Zn(2+)</name>
        <dbReference type="ChEBI" id="CHEBI:29105"/>
    </cofactor>
    <text evidence="10">Binds 2 Zn(2+) per subunit.</text>
</comment>
<reference evidence="14" key="1">
    <citation type="submission" date="2025-08" db="UniProtKB">
        <authorList>
            <consortium name="RefSeq"/>
        </authorList>
    </citation>
    <scope>IDENTIFICATION</scope>
    <source>
        <tissue evidence="14">Gonads</tissue>
    </source>
</reference>
<dbReference type="InterPro" id="IPR045473">
    <property type="entry name" value="ASM_C"/>
</dbReference>
<dbReference type="GeneID" id="106169979"/>
<keyword evidence="8" id="KW-1015">Disulfide bond</keyword>
<feature type="domain" description="Calcineurin-like phosphoesterase" evidence="11">
    <location>
        <begin position="53"/>
        <end position="301"/>
    </location>
</feature>
<dbReference type="AlphaFoldDB" id="A0A1S3J3Y1"/>
<organism evidence="13 14">
    <name type="scientific">Lingula anatina</name>
    <name type="common">Brachiopod</name>
    <name type="synonym">Lingula unguis</name>
    <dbReference type="NCBI Taxonomy" id="7574"/>
    <lineage>
        <taxon>Eukaryota</taxon>
        <taxon>Metazoa</taxon>
        <taxon>Spiralia</taxon>
        <taxon>Lophotrochozoa</taxon>
        <taxon>Brachiopoda</taxon>
        <taxon>Linguliformea</taxon>
        <taxon>Lingulata</taxon>
        <taxon>Lingulida</taxon>
        <taxon>Linguloidea</taxon>
        <taxon>Lingulidae</taxon>
        <taxon>Lingula</taxon>
    </lineage>
</organism>
<dbReference type="GO" id="GO:0006685">
    <property type="term" value="P:sphingomyelin catabolic process"/>
    <property type="evidence" value="ECO:0007669"/>
    <property type="project" value="InterPro"/>
</dbReference>
<dbReference type="InterPro" id="IPR029052">
    <property type="entry name" value="Metallo-depent_PP-like"/>
</dbReference>
<feature type="binding site" evidence="10">
    <location>
        <position position="298"/>
    </location>
    <ligand>
        <name>Zn(2+)</name>
        <dbReference type="ChEBI" id="CHEBI:29105"/>
        <label>2</label>
    </ligand>
</feature>
<feature type="binding site" evidence="10">
    <location>
        <position position="118"/>
    </location>
    <ligand>
        <name>Zn(2+)</name>
        <dbReference type="ChEBI" id="CHEBI:29105"/>
        <label>1</label>
    </ligand>
</feature>
<keyword evidence="13" id="KW-1185">Reference proteome</keyword>
<dbReference type="PIRSF" id="PIRSF036767">
    <property type="entry name" value="ASM-like_PDE"/>
    <property type="match status" value="1"/>
</dbReference>
<feature type="binding site" evidence="10">
    <location>
        <position position="118"/>
    </location>
    <ligand>
        <name>Zn(2+)</name>
        <dbReference type="ChEBI" id="CHEBI:29105"/>
        <label>2</label>
    </ligand>
</feature>
<dbReference type="OrthoDB" id="348678at2759"/>
<dbReference type="InterPro" id="IPR017064">
    <property type="entry name" value="ASM-like_Pdiesterase_prd"/>
</dbReference>
<sequence length="492" mass="56227">MLNIRLCFSMLTLGLQVQNWVKLQFKMASRMYTVFMLVGLLSVPKVIADIGSFWHVTDFHYDSTVFTSQDSCTSPVADIEQKPYGDYLCDSPWSLINSSVHAMKQIEPNADFILWTGDNAPHIDESKDSSENIINIISNLTSILMDVFPNTKVYAAHGNHDYFPHNQLPPHENEIYHAAANMWQRWHRDSTANTTLRKGGYYMVSIKQGLVAVVLNTNLYYNSNKVTADISDPAGQFQWFDQVLDQAAQNGNKAYVIAHIPTGMYEEGDSMIRPQFNKKLNDLIIKHKNTIAAMFYGHHHTDTFKLWYDQGEPVAFGLVAPSVTPWRAIVPAINLSTPAHNPGIRLLRYDRLTYQLKDIWQYYLELPDANDKSKAQWKLEYKFSEAYGVQEITSTSLAQLVSDLEKKTDVFMKYFRYNIVSAKGESVPTSCDTNCQRLYICSIKEVDDDRHSKCVKPVSSNGFRPVAFISWDFYFLFTVMIVSGCVSKNHFL</sequence>
<keyword evidence="4 10" id="KW-0479">Metal-binding</keyword>
<dbReference type="InterPro" id="IPR041805">
    <property type="entry name" value="ASMase/PPN1_MPP"/>
</dbReference>
<evidence type="ECO:0000256" key="7">
    <source>
        <dbReference type="ARBA" id="ARBA00022833"/>
    </source>
</evidence>
<dbReference type="RefSeq" id="XP_013405122.1">
    <property type="nucleotide sequence ID" value="XM_013549668.2"/>
</dbReference>
<feature type="domain" description="Sphingomyelin phosphodiesterase C-terminal" evidence="12">
    <location>
        <begin position="313"/>
        <end position="456"/>
    </location>
</feature>
<dbReference type="KEGG" id="lak:106169979"/>
<evidence type="ECO:0000256" key="10">
    <source>
        <dbReference type="PIRSR" id="PIRSR036767-51"/>
    </source>
</evidence>
<feature type="binding site" evidence="10">
    <location>
        <position position="300"/>
    </location>
    <ligand>
        <name>Zn(2+)</name>
        <dbReference type="ChEBI" id="CHEBI:29105"/>
        <label>1</label>
    </ligand>
</feature>
<evidence type="ECO:0000256" key="9">
    <source>
        <dbReference type="ARBA" id="ARBA00023180"/>
    </source>
</evidence>
<feature type="binding site" evidence="10">
    <location>
        <position position="159"/>
    </location>
    <ligand>
        <name>Zn(2+)</name>
        <dbReference type="ChEBI" id="CHEBI:29105"/>
        <label>2</label>
    </ligand>
</feature>
<evidence type="ECO:0000256" key="6">
    <source>
        <dbReference type="ARBA" id="ARBA00022801"/>
    </source>
</evidence>
<dbReference type="Proteomes" id="UP000085678">
    <property type="component" value="Unplaced"/>
</dbReference>
<accession>A0A1S3J3Y1</accession>
<comment type="similarity">
    <text evidence="2">Belongs to the acid sphingomyelinase family.</text>
</comment>
<evidence type="ECO:0000259" key="11">
    <source>
        <dbReference type="Pfam" id="PF00149"/>
    </source>
</evidence>
<evidence type="ECO:0000259" key="12">
    <source>
        <dbReference type="Pfam" id="PF19272"/>
    </source>
</evidence>
<dbReference type="CDD" id="cd00842">
    <property type="entry name" value="MPP_ASMase"/>
    <property type="match status" value="1"/>
</dbReference>
<evidence type="ECO:0000313" key="14">
    <source>
        <dbReference type="RefSeq" id="XP_013405122.1"/>
    </source>
</evidence>
<evidence type="ECO:0000256" key="4">
    <source>
        <dbReference type="ARBA" id="ARBA00022723"/>
    </source>
</evidence>
<evidence type="ECO:0000256" key="8">
    <source>
        <dbReference type="ARBA" id="ARBA00023157"/>
    </source>
</evidence>
<dbReference type="SUPFAM" id="SSF56300">
    <property type="entry name" value="Metallo-dependent phosphatases"/>
    <property type="match status" value="1"/>
</dbReference>
<dbReference type="GO" id="GO:0005615">
    <property type="term" value="C:extracellular space"/>
    <property type="evidence" value="ECO:0007669"/>
    <property type="project" value="InterPro"/>
</dbReference>
<evidence type="ECO:0000256" key="3">
    <source>
        <dbReference type="ARBA" id="ARBA00022525"/>
    </source>
</evidence>
<evidence type="ECO:0000256" key="5">
    <source>
        <dbReference type="ARBA" id="ARBA00022729"/>
    </source>
</evidence>
<feature type="binding site" evidence="10">
    <location>
        <position position="259"/>
    </location>
    <ligand>
        <name>Zn(2+)</name>
        <dbReference type="ChEBI" id="CHEBI:29105"/>
        <label>2</label>
    </ligand>
</feature>
<dbReference type="Pfam" id="PF19272">
    <property type="entry name" value="ASMase_C"/>
    <property type="match status" value="1"/>
</dbReference>
<dbReference type="GO" id="GO:0004767">
    <property type="term" value="F:sphingomyelin phosphodiesterase activity"/>
    <property type="evidence" value="ECO:0007669"/>
    <property type="project" value="InterPro"/>
</dbReference>
<keyword evidence="9" id="KW-0325">Glycoprotein</keyword>
<keyword evidence="5" id="KW-0732">Signal</keyword>
<evidence type="ECO:0000256" key="1">
    <source>
        <dbReference type="ARBA" id="ARBA00004613"/>
    </source>
</evidence>
<dbReference type="GO" id="GO:0046872">
    <property type="term" value="F:metal ion binding"/>
    <property type="evidence" value="ECO:0007669"/>
    <property type="project" value="UniProtKB-KW"/>
</dbReference>
<keyword evidence="3" id="KW-0964">Secreted</keyword>
<name>A0A1S3J3Y1_LINAN</name>
<gene>
    <name evidence="14" type="primary">LOC106169979</name>
</gene>
<dbReference type="Gene3D" id="3.60.21.10">
    <property type="match status" value="1"/>
</dbReference>
<evidence type="ECO:0000256" key="2">
    <source>
        <dbReference type="ARBA" id="ARBA00008234"/>
    </source>
</evidence>
<evidence type="ECO:0000313" key="13">
    <source>
        <dbReference type="Proteomes" id="UP000085678"/>
    </source>
</evidence>
<dbReference type="PANTHER" id="PTHR10340">
    <property type="entry name" value="SPHINGOMYELIN PHOSPHODIESTERASE"/>
    <property type="match status" value="1"/>
</dbReference>